<gene>
    <name evidence="3" type="ORF">EV196_103157</name>
</gene>
<protein>
    <submittedName>
        <fullName evidence="3">AsmA protein</fullName>
    </submittedName>
</protein>
<feature type="region of interest" description="Disordered" evidence="1">
    <location>
        <begin position="935"/>
        <end position="958"/>
    </location>
</feature>
<organism evidence="3 4">
    <name type="scientific">Mariniflexile fucanivorans</name>
    <dbReference type="NCBI Taxonomy" id="264023"/>
    <lineage>
        <taxon>Bacteria</taxon>
        <taxon>Pseudomonadati</taxon>
        <taxon>Bacteroidota</taxon>
        <taxon>Flavobacteriia</taxon>
        <taxon>Flavobacteriales</taxon>
        <taxon>Flavobacteriaceae</taxon>
        <taxon>Mariniflexile</taxon>
    </lineage>
</organism>
<comment type="caution">
    <text evidence="3">The sequence shown here is derived from an EMBL/GenBank/DDBJ whole genome shotgun (WGS) entry which is preliminary data.</text>
</comment>
<feature type="compositionally biased region" description="Polar residues" evidence="1">
    <location>
        <begin position="936"/>
        <end position="958"/>
    </location>
</feature>
<sequence length="958" mass="106856">MKYSGGKIITKTLKITGVFIVSVLVFIIVFPMLFPDYVTDKIKQLANNNLKGELSFTKANLSFFTHFPSLTLDLEDFLLKGSEPFKNDTLVSANQISLGINVSRLIFSKSVNVDGIYIDKAFVNIKVNKNGGANYNVYVSENKDVENDESSAKVRLRRIKITDTHLVYNDASTDILIDAKGFNYLGKGKLDEAIFDLQTEAQIESFDFQFAKEQYLQNKKVNAKLVTKINTNSLSFIFDQNDLMINQLPVDFKGKFNFLSNGYNLDFVVKSEKSQLLDFFTALPPQYVTWLGKTKIEGETDLFFSLKGKYIASENISPDVLFNMNIRNGLVAYNEALEPAKNIYMNLKTKLPALNPDKVEVTLDSIYFNLGKDYFSAILNLKGLTNSDIDAKIRSKIDLGKLHKTIGVSGFDLKGNLFADIVAKGTYNKAENKFPKTKGNLELTNASIKTAYYPNPIKDINFKGAILNTNGTMESLSLNIEPASFVFEDKPFYLTASLNNFEDINYNIKAKGELDISKIYKVFSQKGLDLEGYANADVSFKGKQSDATNGNYNALENKGTLELRNIKTTSEFLPQAFVINKGLFTFNQDKMNFTNFNASYGASNFLMNGYMENVINFALSENEILKGNFSVSSNYLNVDEFLSSVNENEVETDAEIAKTETDTVTTSTATIGVVVIPKIFDFNLNANFKEVDFQDLNIQNLLGNLQINQGTLSLKNVNFGIIGSTARMTATYKDETVNKADFDFSIKAEDFDIQKAYTNIKMFRNIASAAENAEGIVSLDYKVKGKLDGNMTPIYPSLVGGGTLSIKNVKMKGFKMFNVVSKQTATDAFKDPDLSKVDIKTNIKNNIINIEQFRFRVAGFRTRIEGQTSFDNQLNIKMRLGLPPLGIIGIPIKVTGTQDNPNVNIGKKTEDLEETEYNENDVPTPTTEVIALPVNPVQNDSIPSTNLKTEPTLEPTNN</sequence>
<dbReference type="PANTHER" id="PTHR30441:SF8">
    <property type="entry name" value="DUF748 DOMAIN-CONTAINING PROTEIN"/>
    <property type="match status" value="1"/>
</dbReference>
<dbReference type="PANTHER" id="PTHR30441">
    <property type="entry name" value="DUF748 DOMAIN-CONTAINING PROTEIN"/>
    <property type="match status" value="1"/>
</dbReference>
<keyword evidence="4" id="KW-1185">Reference proteome</keyword>
<name>A0A4R1RLT7_9FLAO</name>
<evidence type="ECO:0000313" key="3">
    <source>
        <dbReference type="EMBL" id="TCL66742.1"/>
    </source>
</evidence>
<dbReference type="EMBL" id="SLUP01000003">
    <property type="protein sequence ID" value="TCL66742.1"/>
    <property type="molecule type" value="Genomic_DNA"/>
</dbReference>
<proteinExistence type="predicted"/>
<dbReference type="GO" id="GO:0090313">
    <property type="term" value="P:regulation of protein targeting to membrane"/>
    <property type="evidence" value="ECO:0007669"/>
    <property type="project" value="TreeGrafter"/>
</dbReference>
<dbReference type="AlphaFoldDB" id="A0A4R1RLT7"/>
<keyword evidence="2" id="KW-0812">Transmembrane</keyword>
<keyword evidence="2" id="KW-1133">Transmembrane helix</keyword>
<dbReference type="GO" id="GO:0005886">
    <property type="term" value="C:plasma membrane"/>
    <property type="evidence" value="ECO:0007669"/>
    <property type="project" value="TreeGrafter"/>
</dbReference>
<dbReference type="RefSeq" id="WP_243652201.1">
    <property type="nucleotide sequence ID" value="NZ_OX156936.1"/>
</dbReference>
<evidence type="ECO:0000256" key="2">
    <source>
        <dbReference type="SAM" id="Phobius"/>
    </source>
</evidence>
<evidence type="ECO:0000313" key="4">
    <source>
        <dbReference type="Proteomes" id="UP000295455"/>
    </source>
</evidence>
<dbReference type="InterPro" id="IPR052894">
    <property type="entry name" value="AsmA-related"/>
</dbReference>
<keyword evidence="2" id="KW-0472">Membrane</keyword>
<dbReference type="Proteomes" id="UP000295455">
    <property type="component" value="Unassembled WGS sequence"/>
</dbReference>
<accession>A0A4R1RLT7</accession>
<reference evidence="3 4" key="1">
    <citation type="submission" date="2019-03" db="EMBL/GenBank/DDBJ databases">
        <title>Genomic Encyclopedia of Type Strains, Phase IV (KMG-IV): sequencing the most valuable type-strain genomes for metagenomic binning, comparative biology and taxonomic classification.</title>
        <authorList>
            <person name="Goeker M."/>
        </authorList>
    </citation>
    <scope>NUCLEOTIDE SEQUENCE [LARGE SCALE GENOMIC DNA]</scope>
    <source>
        <strain evidence="3 4">DSM 18792</strain>
    </source>
</reference>
<evidence type="ECO:0000256" key="1">
    <source>
        <dbReference type="SAM" id="MobiDB-lite"/>
    </source>
</evidence>
<feature type="transmembrane region" description="Helical" evidence="2">
    <location>
        <begin position="12"/>
        <end position="34"/>
    </location>
</feature>